<accession>A0A9D9GXF5</accession>
<reference evidence="1" key="1">
    <citation type="submission" date="2020-10" db="EMBL/GenBank/DDBJ databases">
        <authorList>
            <person name="Gilroy R."/>
        </authorList>
    </citation>
    <scope>NUCLEOTIDE SEQUENCE</scope>
    <source>
        <strain evidence="1">10192</strain>
    </source>
</reference>
<comment type="caution">
    <text evidence="1">The sequence shown here is derived from an EMBL/GenBank/DDBJ whole genome shotgun (WGS) entry which is preliminary data.</text>
</comment>
<organism evidence="1 2">
    <name type="scientific">Candidatus Scatousia excrementipullorum</name>
    <dbReference type="NCBI Taxonomy" id="2840936"/>
    <lineage>
        <taxon>Bacteria</taxon>
        <taxon>Candidatus Scatousia</taxon>
    </lineage>
</organism>
<evidence type="ECO:0000313" key="1">
    <source>
        <dbReference type="EMBL" id="MBO8430655.1"/>
    </source>
</evidence>
<sequence>MNLENDNVILQNLKDADCSDEFAKEFFELKKRGCVKMLVQMLYRHKNQLLNSLHCFQKKIDCLDYLIFQIDSGPGQKNKQFMNRQ</sequence>
<name>A0A9D9GXF5_9BACT</name>
<gene>
    <name evidence="1" type="ORF">IAC76_04645</name>
</gene>
<dbReference type="Proteomes" id="UP000823632">
    <property type="component" value="Unassembled WGS sequence"/>
</dbReference>
<proteinExistence type="predicted"/>
<reference evidence="1" key="2">
    <citation type="journal article" date="2021" name="PeerJ">
        <title>Extensive microbial diversity within the chicken gut microbiome revealed by metagenomics and culture.</title>
        <authorList>
            <person name="Gilroy R."/>
            <person name="Ravi A."/>
            <person name="Getino M."/>
            <person name="Pursley I."/>
            <person name="Horton D.L."/>
            <person name="Alikhan N.F."/>
            <person name="Baker D."/>
            <person name="Gharbi K."/>
            <person name="Hall N."/>
            <person name="Watson M."/>
            <person name="Adriaenssens E.M."/>
            <person name="Foster-Nyarko E."/>
            <person name="Jarju S."/>
            <person name="Secka A."/>
            <person name="Antonio M."/>
            <person name="Oren A."/>
            <person name="Chaudhuri R.R."/>
            <person name="La Ragione R."/>
            <person name="Hildebrand F."/>
            <person name="Pallen M.J."/>
        </authorList>
    </citation>
    <scope>NUCLEOTIDE SEQUENCE</scope>
    <source>
        <strain evidence="1">10192</strain>
    </source>
</reference>
<protein>
    <submittedName>
        <fullName evidence="1">Uncharacterized protein</fullName>
    </submittedName>
</protein>
<dbReference type="EMBL" id="JADIND010000096">
    <property type="protein sequence ID" value="MBO8430655.1"/>
    <property type="molecule type" value="Genomic_DNA"/>
</dbReference>
<evidence type="ECO:0000313" key="2">
    <source>
        <dbReference type="Proteomes" id="UP000823632"/>
    </source>
</evidence>
<dbReference type="AlphaFoldDB" id="A0A9D9GXF5"/>